<feature type="signal peptide" evidence="1">
    <location>
        <begin position="1"/>
        <end position="18"/>
    </location>
</feature>
<comment type="caution">
    <text evidence="3">The sequence shown here is derived from an EMBL/GenBank/DDBJ whole genome shotgun (WGS) entry which is preliminary data.</text>
</comment>
<evidence type="ECO:0000259" key="2">
    <source>
        <dbReference type="Pfam" id="PF04945"/>
    </source>
</evidence>
<dbReference type="InterPro" id="IPR012348">
    <property type="entry name" value="RNR-like"/>
</dbReference>
<sequence length="101" mass="11051">MIVAALAAALILVGPVSAQRKSIRPVGGIQTKTQGQPQTKCPVLGGNIDKNIYADYKGYRIYFCCKGCDEEFKKNPEKYMEKMKAEGIVPEKTPTGKKNGK</sequence>
<evidence type="ECO:0000313" key="3">
    <source>
        <dbReference type="EMBL" id="HHS28891.1"/>
    </source>
</evidence>
<dbReference type="InterPro" id="IPR007029">
    <property type="entry name" value="YHS_dom"/>
</dbReference>
<name>A0A7V6A2S0_9BACT</name>
<dbReference type="GO" id="GO:0016491">
    <property type="term" value="F:oxidoreductase activity"/>
    <property type="evidence" value="ECO:0007669"/>
    <property type="project" value="InterPro"/>
</dbReference>
<keyword evidence="1" id="KW-0732">Signal</keyword>
<evidence type="ECO:0000256" key="1">
    <source>
        <dbReference type="SAM" id="SignalP"/>
    </source>
</evidence>
<dbReference type="AlphaFoldDB" id="A0A7V6A2S0"/>
<reference evidence="3" key="1">
    <citation type="journal article" date="2020" name="mSystems">
        <title>Genome- and Community-Level Interaction Insights into Carbon Utilization and Element Cycling Functions of Hydrothermarchaeota in Hydrothermal Sediment.</title>
        <authorList>
            <person name="Zhou Z."/>
            <person name="Liu Y."/>
            <person name="Xu W."/>
            <person name="Pan J."/>
            <person name="Luo Z.H."/>
            <person name="Li M."/>
        </authorList>
    </citation>
    <scope>NUCLEOTIDE SEQUENCE [LARGE SCALE GENOMIC DNA]</scope>
    <source>
        <strain evidence="3">SpSt-767</strain>
    </source>
</reference>
<dbReference type="InterPro" id="IPR009078">
    <property type="entry name" value="Ferritin-like_SF"/>
</dbReference>
<feature type="domain" description="YHS" evidence="2">
    <location>
        <begin position="50"/>
        <end position="81"/>
    </location>
</feature>
<protein>
    <submittedName>
        <fullName evidence="3">YHS domain-containing protein</fullName>
    </submittedName>
</protein>
<feature type="chain" id="PRO_5030824970" evidence="1">
    <location>
        <begin position="19"/>
        <end position="101"/>
    </location>
</feature>
<organism evidence="3">
    <name type="scientific">Desulfobacca acetoxidans</name>
    <dbReference type="NCBI Taxonomy" id="60893"/>
    <lineage>
        <taxon>Bacteria</taxon>
        <taxon>Pseudomonadati</taxon>
        <taxon>Thermodesulfobacteriota</taxon>
        <taxon>Desulfobaccia</taxon>
        <taxon>Desulfobaccales</taxon>
        <taxon>Desulfobaccaceae</taxon>
        <taxon>Desulfobacca</taxon>
    </lineage>
</organism>
<proteinExistence type="predicted"/>
<dbReference type="Gene3D" id="1.10.620.20">
    <property type="entry name" value="Ribonucleotide Reductase, subunit A"/>
    <property type="match status" value="1"/>
</dbReference>
<dbReference type="EMBL" id="DTGR01000066">
    <property type="protein sequence ID" value="HHS28891.1"/>
    <property type="molecule type" value="Genomic_DNA"/>
</dbReference>
<gene>
    <name evidence="3" type="ORF">ENV52_04235</name>
</gene>
<dbReference type="Pfam" id="PF04945">
    <property type="entry name" value="YHS"/>
    <property type="match status" value="1"/>
</dbReference>
<dbReference type="SUPFAM" id="SSF47240">
    <property type="entry name" value="Ferritin-like"/>
    <property type="match status" value="1"/>
</dbReference>
<accession>A0A7V6A2S0</accession>